<proteinExistence type="predicted"/>
<organism evidence="3 4">
    <name type="scientific">Parabacteroides faecis</name>
    <dbReference type="NCBI Taxonomy" id="1217282"/>
    <lineage>
        <taxon>Bacteria</taxon>
        <taxon>Pseudomonadati</taxon>
        <taxon>Bacteroidota</taxon>
        <taxon>Bacteroidia</taxon>
        <taxon>Bacteroidales</taxon>
        <taxon>Tannerellaceae</taxon>
        <taxon>Parabacteroides</taxon>
    </lineage>
</organism>
<dbReference type="EMBL" id="JACHOC010000001">
    <property type="protein sequence ID" value="MBB4620527.1"/>
    <property type="molecule type" value="Genomic_DNA"/>
</dbReference>
<evidence type="ECO:0000256" key="2">
    <source>
        <dbReference type="SAM" id="SignalP"/>
    </source>
</evidence>
<protein>
    <recommendedName>
        <fullName evidence="5">TonB-dependent receptor</fullName>
    </recommendedName>
</protein>
<keyword evidence="1 2" id="KW-0732">Signal</keyword>
<dbReference type="PANTHER" id="PTHR30069:SF29">
    <property type="entry name" value="HEMOGLOBIN AND HEMOGLOBIN-HAPTOGLOBIN-BINDING PROTEIN 1-RELATED"/>
    <property type="match status" value="1"/>
</dbReference>
<comment type="caution">
    <text evidence="3">The sequence shown here is derived from an EMBL/GenBank/DDBJ whole genome shotgun (WGS) entry which is preliminary data.</text>
</comment>
<feature type="signal peptide" evidence="2">
    <location>
        <begin position="1"/>
        <end position="22"/>
    </location>
</feature>
<name>A0ABR6KG95_9BACT</name>
<evidence type="ECO:0008006" key="5">
    <source>
        <dbReference type="Google" id="ProtNLM"/>
    </source>
</evidence>
<evidence type="ECO:0000313" key="3">
    <source>
        <dbReference type="EMBL" id="MBB4620527.1"/>
    </source>
</evidence>
<reference evidence="3 4" key="1">
    <citation type="submission" date="2020-08" db="EMBL/GenBank/DDBJ databases">
        <title>Genomic Encyclopedia of Type Strains, Phase IV (KMG-IV): sequencing the most valuable type-strain genomes for metagenomic binning, comparative biology and taxonomic classification.</title>
        <authorList>
            <person name="Goeker M."/>
        </authorList>
    </citation>
    <scope>NUCLEOTIDE SEQUENCE [LARGE SCALE GENOMIC DNA]</scope>
    <source>
        <strain evidence="3 4">DSM 102983</strain>
    </source>
</reference>
<feature type="chain" id="PRO_5047484188" description="TonB-dependent receptor" evidence="2">
    <location>
        <begin position="23"/>
        <end position="705"/>
    </location>
</feature>
<sequence>MKTKTILSFIATIFLQLLPVSAQQVTMLGDSTFVTTSSFLLDEVTVTAKSVINKGDRLSILPSETQRKGSTNGVDLLNKMQLSRIMVDVISGEITTPGNGEVQLRVNGILVTYPEIAALNPEDIVRIEYHDSPGVRYGNAAVVIDYITRKKESGGGIRGGAFHSIGKDRTSIDDMLSANYNNGKSEFSANVRFIQRKGDWIREYDEKYLFPDHELERKEIGEPTLFNKKVLYSNLNYSLLEKDKYIFNVQFRYSYNDFPAGYEDRKSKLYSSGVDIPLSIYDHTVEKNHIPALDLYFHHNLKSNQSLIFNLVGTYIETKNTRIYQEIRENIPETDILSDISGKKYSLIAEGIYEKRIGKSQFTGGIKHIQSYTDNKYTGTATTDVTMNQSESFAYGEYQLKTGKWSYMANLTLSRFYYSQRNNKNEKYALQPSLRVTYNPNQDLSFRYSAALKNNTPSIAYLNDVEQPIDVLQVRRGNPGLKSFQSINQSFNAGYNKGLFGIDALVTYNYEHKPIMESIFYEEGKFVRTYDNQKSFQNLAFEVDFHIKPWKDHLSISVIPGLNRYISHGNNYLHTYTMKSLRVNLDFSYRHWLANFATIVPPNRYVYGEQLMKGDLMHTLMVGYKMSAWSVMAGVYNPFIRTYRSENENWSALNPVKSDIHSNNMARTVVIKFNFNLNFGKQLKNIRKAVQNMDNDPSIISGNKD</sequence>
<gene>
    <name evidence="3" type="ORF">GGQ57_000401</name>
</gene>
<dbReference type="InterPro" id="IPR039426">
    <property type="entry name" value="TonB-dep_rcpt-like"/>
</dbReference>
<dbReference type="Proteomes" id="UP000533637">
    <property type="component" value="Unassembled WGS sequence"/>
</dbReference>
<dbReference type="PANTHER" id="PTHR30069">
    <property type="entry name" value="TONB-DEPENDENT OUTER MEMBRANE RECEPTOR"/>
    <property type="match status" value="1"/>
</dbReference>
<evidence type="ECO:0000256" key="1">
    <source>
        <dbReference type="ARBA" id="ARBA00022729"/>
    </source>
</evidence>
<dbReference type="SUPFAM" id="SSF56935">
    <property type="entry name" value="Porins"/>
    <property type="match status" value="1"/>
</dbReference>
<dbReference type="RefSeq" id="WP_229801091.1">
    <property type="nucleotide sequence ID" value="NZ_BMPB01000010.1"/>
</dbReference>
<accession>A0ABR6KG95</accession>
<evidence type="ECO:0000313" key="4">
    <source>
        <dbReference type="Proteomes" id="UP000533637"/>
    </source>
</evidence>
<keyword evidence="4" id="KW-1185">Reference proteome</keyword>